<dbReference type="RefSeq" id="WP_060752488.1">
    <property type="nucleotide sequence ID" value="NZ_CP025494.1"/>
</dbReference>
<accession>A0A109FQC9</accession>
<organism evidence="2 3">
    <name type="scientific">Pseudomonas palleroniana</name>
    <dbReference type="NCBI Taxonomy" id="191390"/>
    <lineage>
        <taxon>Bacteria</taxon>
        <taxon>Pseudomonadati</taxon>
        <taxon>Pseudomonadota</taxon>
        <taxon>Gammaproteobacteria</taxon>
        <taxon>Pseudomonadales</taxon>
        <taxon>Pseudomonadaceae</taxon>
        <taxon>Pseudomonas</taxon>
    </lineage>
</organism>
<name>A0A109FQC9_9PSED</name>
<evidence type="ECO:0000313" key="3">
    <source>
        <dbReference type="Proteomes" id="UP000067111"/>
    </source>
</evidence>
<sequence>MQHPMRRSAVQSWAEMYAQAVNHEDIEDQYFKLLSRADDMESTGLINGREWRKLVRRAGEYLASTAE</sequence>
<proteinExistence type="predicted"/>
<evidence type="ECO:0000313" key="1">
    <source>
        <dbReference type="EMBL" id="AVE04280.1"/>
    </source>
</evidence>
<protein>
    <submittedName>
        <fullName evidence="2">Uncharacterized protein</fullName>
    </submittedName>
</protein>
<dbReference type="OrthoDB" id="7004103at2"/>
<evidence type="ECO:0000313" key="4">
    <source>
        <dbReference type="Proteomes" id="UP000237830"/>
    </source>
</evidence>
<dbReference type="Proteomes" id="UP000237830">
    <property type="component" value="Chromosome"/>
</dbReference>
<accession>A0A2L1J738</accession>
<reference evidence="2" key="2">
    <citation type="submission" date="2016-01" db="EMBL/GenBank/DDBJ databases">
        <authorList>
            <person name="McClelland M."/>
            <person name="Jain A."/>
            <person name="Saraogi P."/>
            <person name="Mendelson R."/>
            <person name="Westerman R."/>
            <person name="SanMiguel P."/>
            <person name="Csonka L."/>
        </authorList>
    </citation>
    <scope>NUCLEOTIDE SEQUENCE [LARGE SCALE GENOMIC DNA]</scope>
    <source>
        <strain evidence="2">Ps006</strain>
    </source>
</reference>
<reference evidence="3" key="1">
    <citation type="submission" date="2016-01" db="EMBL/GenBank/DDBJ databases">
        <authorList>
            <person name="Gamez R.M."/>
            <person name="Rodriguez F."/>
            <person name="Bernal J.F."/>
            <person name="Agarwala R."/>
            <person name="Landsman D."/>
            <person name="Marino-Ramirez L."/>
        </authorList>
    </citation>
    <scope>NUCLEOTIDE SEQUENCE [LARGE SCALE GENOMIC DNA]</scope>
    <source>
        <strain evidence="3">Ps006</strain>
    </source>
</reference>
<dbReference type="EMBL" id="CP025494">
    <property type="protein sequence ID" value="AVE04280.1"/>
    <property type="molecule type" value="Genomic_DNA"/>
</dbReference>
<dbReference type="EMBL" id="LRMR01000003">
    <property type="protein sequence ID" value="KWU52542.1"/>
    <property type="molecule type" value="Genomic_DNA"/>
</dbReference>
<reference evidence="1 4" key="3">
    <citation type="submission" date="2017-12" db="EMBL/GenBank/DDBJ databases">
        <title>Genome sequence of Pseudomonas palleroniana MAB3.</title>
        <authorList>
            <person name="Nascimento F.X."/>
        </authorList>
    </citation>
    <scope>NUCLEOTIDE SEQUENCE [LARGE SCALE GENOMIC DNA]</scope>
    <source>
        <strain evidence="1 4">MAB3</strain>
    </source>
</reference>
<dbReference type="AlphaFoldDB" id="A0A109FQC9"/>
<gene>
    <name evidence="2" type="ORF">AWV77_01385</name>
    <name evidence="1" type="ORF">CYL20_06890</name>
</gene>
<dbReference type="Proteomes" id="UP000067111">
    <property type="component" value="Unassembled WGS sequence"/>
</dbReference>
<evidence type="ECO:0000313" key="2">
    <source>
        <dbReference type="EMBL" id="KWU52542.1"/>
    </source>
</evidence>